<comment type="caution">
    <text evidence="2">The sequence shown here is derived from an EMBL/GenBank/DDBJ whole genome shotgun (WGS) entry which is preliminary data.</text>
</comment>
<sequence>MPRLFLPQLLFVSVYAQHTQVCTIVYFLILHTILDDSCQFYLLARLSYQALGDMIRPVAHIDCVSRHWVSSICGRGKGNGTCFATAGVDSLICVIIQKRWSSRETPEWKPHVDG</sequence>
<evidence type="ECO:0000313" key="2">
    <source>
        <dbReference type="EMBL" id="KAF8452185.1"/>
    </source>
</evidence>
<evidence type="ECO:0000256" key="1">
    <source>
        <dbReference type="SAM" id="SignalP"/>
    </source>
</evidence>
<keyword evidence="1" id="KW-0732">Signal</keyword>
<dbReference type="AlphaFoldDB" id="A0AAD4GLA2"/>
<evidence type="ECO:0000313" key="3">
    <source>
        <dbReference type="Proteomes" id="UP001194468"/>
    </source>
</evidence>
<name>A0AAD4GLA2_BOLED</name>
<dbReference type="Proteomes" id="UP001194468">
    <property type="component" value="Unassembled WGS sequence"/>
</dbReference>
<accession>A0AAD4GLA2</accession>
<reference evidence="2" key="2">
    <citation type="journal article" date="2020" name="Nat. Commun.">
        <title>Large-scale genome sequencing of mycorrhizal fungi provides insights into the early evolution of symbiotic traits.</title>
        <authorList>
            <person name="Miyauchi S."/>
            <person name="Kiss E."/>
            <person name="Kuo A."/>
            <person name="Drula E."/>
            <person name="Kohler A."/>
            <person name="Sanchez-Garcia M."/>
            <person name="Morin E."/>
            <person name="Andreopoulos B."/>
            <person name="Barry K.W."/>
            <person name="Bonito G."/>
            <person name="Buee M."/>
            <person name="Carver A."/>
            <person name="Chen C."/>
            <person name="Cichocki N."/>
            <person name="Clum A."/>
            <person name="Culley D."/>
            <person name="Crous P.W."/>
            <person name="Fauchery L."/>
            <person name="Girlanda M."/>
            <person name="Hayes R.D."/>
            <person name="Keri Z."/>
            <person name="LaButti K."/>
            <person name="Lipzen A."/>
            <person name="Lombard V."/>
            <person name="Magnuson J."/>
            <person name="Maillard F."/>
            <person name="Murat C."/>
            <person name="Nolan M."/>
            <person name="Ohm R.A."/>
            <person name="Pangilinan J."/>
            <person name="Pereira M.F."/>
            <person name="Perotto S."/>
            <person name="Peter M."/>
            <person name="Pfister S."/>
            <person name="Riley R."/>
            <person name="Sitrit Y."/>
            <person name="Stielow J.B."/>
            <person name="Szollosi G."/>
            <person name="Zifcakova L."/>
            <person name="Stursova M."/>
            <person name="Spatafora J.W."/>
            <person name="Tedersoo L."/>
            <person name="Vaario L.M."/>
            <person name="Yamada A."/>
            <person name="Yan M."/>
            <person name="Wang P."/>
            <person name="Xu J."/>
            <person name="Bruns T."/>
            <person name="Baldrian P."/>
            <person name="Vilgalys R."/>
            <person name="Dunand C."/>
            <person name="Henrissat B."/>
            <person name="Grigoriev I.V."/>
            <person name="Hibbett D."/>
            <person name="Nagy L.G."/>
            <person name="Martin F.M."/>
        </authorList>
    </citation>
    <scope>NUCLEOTIDE SEQUENCE</scope>
    <source>
        <strain evidence="2">BED1</strain>
    </source>
</reference>
<gene>
    <name evidence="2" type="ORF">L210DRAFT_2017666</name>
</gene>
<protein>
    <recommendedName>
        <fullName evidence="4">Secreted protein</fullName>
    </recommendedName>
</protein>
<proteinExistence type="predicted"/>
<feature type="signal peptide" evidence="1">
    <location>
        <begin position="1"/>
        <end position="16"/>
    </location>
</feature>
<evidence type="ECO:0008006" key="4">
    <source>
        <dbReference type="Google" id="ProtNLM"/>
    </source>
</evidence>
<keyword evidence="3" id="KW-1185">Reference proteome</keyword>
<organism evidence="2 3">
    <name type="scientific">Boletus edulis BED1</name>
    <dbReference type="NCBI Taxonomy" id="1328754"/>
    <lineage>
        <taxon>Eukaryota</taxon>
        <taxon>Fungi</taxon>
        <taxon>Dikarya</taxon>
        <taxon>Basidiomycota</taxon>
        <taxon>Agaricomycotina</taxon>
        <taxon>Agaricomycetes</taxon>
        <taxon>Agaricomycetidae</taxon>
        <taxon>Boletales</taxon>
        <taxon>Boletineae</taxon>
        <taxon>Boletaceae</taxon>
        <taxon>Boletoideae</taxon>
        <taxon>Boletus</taxon>
    </lineage>
</organism>
<reference evidence="2" key="1">
    <citation type="submission" date="2019-10" db="EMBL/GenBank/DDBJ databases">
        <authorList>
            <consortium name="DOE Joint Genome Institute"/>
            <person name="Kuo A."/>
            <person name="Miyauchi S."/>
            <person name="Kiss E."/>
            <person name="Drula E."/>
            <person name="Kohler A."/>
            <person name="Sanchez-Garcia M."/>
            <person name="Andreopoulos B."/>
            <person name="Barry K.W."/>
            <person name="Bonito G."/>
            <person name="Buee M."/>
            <person name="Carver A."/>
            <person name="Chen C."/>
            <person name="Cichocki N."/>
            <person name="Clum A."/>
            <person name="Culley D."/>
            <person name="Crous P.W."/>
            <person name="Fauchery L."/>
            <person name="Girlanda M."/>
            <person name="Hayes R."/>
            <person name="Keri Z."/>
            <person name="LaButti K."/>
            <person name="Lipzen A."/>
            <person name="Lombard V."/>
            <person name="Magnuson J."/>
            <person name="Maillard F."/>
            <person name="Morin E."/>
            <person name="Murat C."/>
            <person name="Nolan M."/>
            <person name="Ohm R."/>
            <person name="Pangilinan J."/>
            <person name="Pereira M."/>
            <person name="Perotto S."/>
            <person name="Peter M."/>
            <person name="Riley R."/>
            <person name="Sitrit Y."/>
            <person name="Stielow B."/>
            <person name="Szollosi G."/>
            <person name="Zifcakova L."/>
            <person name="Stursova M."/>
            <person name="Spatafora J.W."/>
            <person name="Tedersoo L."/>
            <person name="Vaario L.-M."/>
            <person name="Yamada A."/>
            <person name="Yan M."/>
            <person name="Wang P."/>
            <person name="Xu J."/>
            <person name="Bruns T."/>
            <person name="Baldrian P."/>
            <person name="Vilgalys R."/>
            <person name="Henrissat B."/>
            <person name="Grigoriev I.V."/>
            <person name="Hibbett D."/>
            <person name="Nagy L.G."/>
            <person name="Martin F.M."/>
        </authorList>
    </citation>
    <scope>NUCLEOTIDE SEQUENCE</scope>
    <source>
        <strain evidence="2">BED1</strain>
    </source>
</reference>
<feature type="chain" id="PRO_5041921883" description="Secreted protein" evidence="1">
    <location>
        <begin position="17"/>
        <end position="114"/>
    </location>
</feature>
<dbReference type="EMBL" id="WHUW01000001">
    <property type="protein sequence ID" value="KAF8452185.1"/>
    <property type="molecule type" value="Genomic_DNA"/>
</dbReference>